<feature type="transmembrane region" description="Helical" evidence="6">
    <location>
        <begin position="196"/>
        <end position="213"/>
    </location>
</feature>
<dbReference type="Proteomes" id="UP000261540">
    <property type="component" value="Unplaced"/>
</dbReference>
<keyword evidence="5 6" id="KW-0472">Membrane</keyword>
<reference evidence="7" key="1">
    <citation type="submission" date="2025-08" db="UniProtKB">
        <authorList>
            <consortium name="Ensembl"/>
        </authorList>
    </citation>
    <scope>IDENTIFICATION</scope>
</reference>
<name>A0A3B3T8T5_9TELE</name>
<evidence type="ECO:0000256" key="3">
    <source>
        <dbReference type="ARBA" id="ARBA00022692"/>
    </source>
</evidence>
<dbReference type="InterPro" id="IPR050799">
    <property type="entry name" value="ZIP_Transporter"/>
</dbReference>
<evidence type="ECO:0000313" key="7">
    <source>
        <dbReference type="Ensembl" id="ENSPKIP00000039204.1"/>
    </source>
</evidence>
<dbReference type="STRING" id="1676925.ENSPKIP00000039204"/>
<dbReference type="GO" id="GO:0005385">
    <property type="term" value="F:zinc ion transmembrane transporter activity"/>
    <property type="evidence" value="ECO:0007669"/>
    <property type="project" value="TreeGrafter"/>
</dbReference>
<dbReference type="GO" id="GO:0140410">
    <property type="term" value="F:monoatomic cation:bicarbonate symporter activity"/>
    <property type="evidence" value="ECO:0007669"/>
    <property type="project" value="TreeGrafter"/>
</dbReference>
<feature type="transmembrane region" description="Helical" evidence="6">
    <location>
        <begin position="394"/>
        <end position="419"/>
    </location>
</feature>
<feature type="transmembrane region" description="Helical" evidence="6">
    <location>
        <begin position="162"/>
        <end position="184"/>
    </location>
</feature>
<proteinExistence type="inferred from homology"/>
<evidence type="ECO:0000313" key="8">
    <source>
        <dbReference type="Proteomes" id="UP000261540"/>
    </source>
</evidence>
<comment type="subcellular location">
    <subcellularLocation>
        <location evidence="1">Membrane</location>
        <topology evidence="1">Multi-pass membrane protein</topology>
    </subcellularLocation>
</comment>
<keyword evidence="4 6" id="KW-1133">Transmembrane helix</keyword>
<organism evidence="7 8">
    <name type="scientific">Paramormyrops kingsleyae</name>
    <dbReference type="NCBI Taxonomy" id="1676925"/>
    <lineage>
        <taxon>Eukaryota</taxon>
        <taxon>Metazoa</taxon>
        <taxon>Chordata</taxon>
        <taxon>Craniata</taxon>
        <taxon>Vertebrata</taxon>
        <taxon>Euteleostomi</taxon>
        <taxon>Actinopterygii</taxon>
        <taxon>Neopterygii</taxon>
        <taxon>Teleostei</taxon>
        <taxon>Osteoglossocephala</taxon>
        <taxon>Osteoglossomorpha</taxon>
        <taxon>Osteoglossiformes</taxon>
        <taxon>Mormyridae</taxon>
        <taxon>Paramormyrops</taxon>
    </lineage>
</organism>
<dbReference type="PANTHER" id="PTHR12191:SF2">
    <property type="entry name" value="METAL CATION SYMPORTER ZIP8"/>
    <property type="match status" value="1"/>
</dbReference>
<protein>
    <submittedName>
        <fullName evidence="7">Solute carrier family 39 member 8</fullName>
    </submittedName>
</protein>
<evidence type="ECO:0000256" key="6">
    <source>
        <dbReference type="SAM" id="Phobius"/>
    </source>
</evidence>
<dbReference type="GO" id="GO:0005886">
    <property type="term" value="C:plasma membrane"/>
    <property type="evidence" value="ECO:0007669"/>
    <property type="project" value="TreeGrafter"/>
</dbReference>
<evidence type="ECO:0000256" key="1">
    <source>
        <dbReference type="ARBA" id="ARBA00004141"/>
    </source>
</evidence>
<feature type="transmembrane region" description="Helical" evidence="6">
    <location>
        <begin position="355"/>
        <end position="373"/>
    </location>
</feature>
<sequence length="425" mass="46698">MNNYDHSISTVFIHYIALGFIVMPDAEARPTFLEDIIRFYGQNDTFSVESLENILGLMKKGRGTYDLKDDQNSLVNSKVSTEVLSQYDLINHTELSVEHLQHICPALLHQGVLSACPDSVPHKRVDYKVWGYAFLAVTVINLSSLMGLLLTPFTAKPCFPKLLTYFMGLAIGTLFSNAVLQLIPEALGFDPKADDYILKAIGIFGGFYLLFITERMLKLVLKTNQEHGQSHFGTTDPNFSKFHSQEVQVSNGHCCWLRGPPMHKIKTVAWMISLSDAIHNFIDGLVIGASFTVSVLTGFSSSIAIICEEFPHELGDFVILLNAGMSIPQAVFFNMLSAMSCYVGLVLGVLVGGSFAPNVIFAVAGGMFLYISLADMFPEMNSILKEQEGSTSNALLFFLIQNVGLLSGFSIILLITMFAGDISLG</sequence>
<reference evidence="7" key="2">
    <citation type="submission" date="2025-09" db="UniProtKB">
        <authorList>
            <consortium name="Ensembl"/>
        </authorList>
    </citation>
    <scope>IDENTIFICATION</scope>
</reference>
<dbReference type="GeneTree" id="ENSGT00940000158926"/>
<evidence type="ECO:0000256" key="5">
    <source>
        <dbReference type="ARBA" id="ARBA00023136"/>
    </source>
</evidence>
<evidence type="ECO:0000256" key="4">
    <source>
        <dbReference type="ARBA" id="ARBA00022989"/>
    </source>
</evidence>
<dbReference type="GO" id="GO:0030003">
    <property type="term" value="P:intracellular monoatomic cation homeostasis"/>
    <property type="evidence" value="ECO:0007669"/>
    <property type="project" value="TreeGrafter"/>
</dbReference>
<accession>A0A3B3T8T5</accession>
<evidence type="ECO:0000256" key="2">
    <source>
        <dbReference type="ARBA" id="ARBA00006939"/>
    </source>
</evidence>
<dbReference type="InterPro" id="IPR003689">
    <property type="entry name" value="ZIP"/>
</dbReference>
<dbReference type="GO" id="GO:0071578">
    <property type="term" value="P:zinc ion import across plasma membrane"/>
    <property type="evidence" value="ECO:0007669"/>
    <property type="project" value="TreeGrafter"/>
</dbReference>
<feature type="transmembrane region" description="Helical" evidence="6">
    <location>
        <begin position="129"/>
        <end position="150"/>
    </location>
</feature>
<dbReference type="PANTHER" id="PTHR12191">
    <property type="entry name" value="SOLUTE CARRIER FAMILY 39"/>
    <property type="match status" value="1"/>
</dbReference>
<dbReference type="Pfam" id="PF02535">
    <property type="entry name" value="Zip"/>
    <property type="match status" value="1"/>
</dbReference>
<feature type="transmembrane region" description="Helical" evidence="6">
    <location>
        <begin position="330"/>
        <end position="349"/>
    </location>
</feature>
<dbReference type="Ensembl" id="ENSPKIT00000020203.1">
    <property type="protein sequence ID" value="ENSPKIP00000039204.1"/>
    <property type="gene ID" value="ENSPKIG00000016644.1"/>
</dbReference>
<keyword evidence="3 6" id="KW-0812">Transmembrane</keyword>
<dbReference type="AlphaFoldDB" id="A0A3B3T8T5"/>
<comment type="similarity">
    <text evidence="2">Belongs to the ZIP transporter (TC 2.A.5) family.</text>
</comment>
<keyword evidence="8" id="KW-1185">Reference proteome</keyword>